<dbReference type="AlphaFoldDB" id="A0A4Y2DTW8"/>
<name>A0A4Y2DTW8_ARAVE</name>
<protein>
    <submittedName>
        <fullName evidence="1">Uncharacterized protein</fullName>
    </submittedName>
</protein>
<comment type="caution">
    <text evidence="1">The sequence shown here is derived from an EMBL/GenBank/DDBJ whole genome shotgun (WGS) entry which is preliminary data.</text>
</comment>
<evidence type="ECO:0000313" key="2">
    <source>
        <dbReference type="Proteomes" id="UP000499080"/>
    </source>
</evidence>
<organism evidence="1 2">
    <name type="scientific">Araneus ventricosus</name>
    <name type="common">Orbweaver spider</name>
    <name type="synonym">Epeira ventricosa</name>
    <dbReference type="NCBI Taxonomy" id="182803"/>
    <lineage>
        <taxon>Eukaryota</taxon>
        <taxon>Metazoa</taxon>
        <taxon>Ecdysozoa</taxon>
        <taxon>Arthropoda</taxon>
        <taxon>Chelicerata</taxon>
        <taxon>Arachnida</taxon>
        <taxon>Araneae</taxon>
        <taxon>Araneomorphae</taxon>
        <taxon>Entelegynae</taxon>
        <taxon>Araneoidea</taxon>
        <taxon>Araneidae</taxon>
        <taxon>Araneus</taxon>
    </lineage>
</organism>
<dbReference type="EMBL" id="BGPR01000418">
    <property type="protein sequence ID" value="GBM19154.1"/>
    <property type="molecule type" value="Genomic_DNA"/>
</dbReference>
<dbReference type="OrthoDB" id="8124016at2759"/>
<gene>
    <name evidence="1" type="ORF">AVEN_79875_1</name>
</gene>
<sequence length="147" mass="16277">MVKQEFQLFDLTENRSSNIIRLGEALKTIPPTSAEAERTLSSAGLFTTKLRIPEGRKLGKSEALIADQECQEALIRTCSRISYEEDPRLSALLCSAKKNLIRMDTLELTLSGPLKDIIPNRISKVQSSIIIILIHAASQLGPNVTWS</sequence>
<keyword evidence="2" id="KW-1185">Reference proteome</keyword>
<dbReference type="Proteomes" id="UP000499080">
    <property type="component" value="Unassembled WGS sequence"/>
</dbReference>
<reference evidence="1 2" key="1">
    <citation type="journal article" date="2019" name="Sci. Rep.">
        <title>Orb-weaving spider Araneus ventricosus genome elucidates the spidroin gene catalogue.</title>
        <authorList>
            <person name="Kono N."/>
            <person name="Nakamura H."/>
            <person name="Ohtoshi R."/>
            <person name="Moran D.A.P."/>
            <person name="Shinohara A."/>
            <person name="Yoshida Y."/>
            <person name="Fujiwara M."/>
            <person name="Mori M."/>
            <person name="Tomita M."/>
            <person name="Arakawa K."/>
        </authorList>
    </citation>
    <scope>NUCLEOTIDE SEQUENCE [LARGE SCALE GENOMIC DNA]</scope>
</reference>
<evidence type="ECO:0000313" key="1">
    <source>
        <dbReference type="EMBL" id="GBM19154.1"/>
    </source>
</evidence>
<accession>A0A4Y2DTW8</accession>
<proteinExistence type="predicted"/>